<feature type="region of interest" description="Disordered" evidence="1">
    <location>
        <begin position="45"/>
        <end position="81"/>
    </location>
</feature>
<name>A0A4C1ZIV8_EUMVA</name>
<evidence type="ECO:0000313" key="3">
    <source>
        <dbReference type="Proteomes" id="UP000299102"/>
    </source>
</evidence>
<organism evidence="2 3">
    <name type="scientific">Eumeta variegata</name>
    <name type="common">Bagworm moth</name>
    <name type="synonym">Eumeta japonica</name>
    <dbReference type="NCBI Taxonomy" id="151549"/>
    <lineage>
        <taxon>Eukaryota</taxon>
        <taxon>Metazoa</taxon>
        <taxon>Ecdysozoa</taxon>
        <taxon>Arthropoda</taxon>
        <taxon>Hexapoda</taxon>
        <taxon>Insecta</taxon>
        <taxon>Pterygota</taxon>
        <taxon>Neoptera</taxon>
        <taxon>Endopterygota</taxon>
        <taxon>Lepidoptera</taxon>
        <taxon>Glossata</taxon>
        <taxon>Ditrysia</taxon>
        <taxon>Tineoidea</taxon>
        <taxon>Psychidae</taxon>
        <taxon>Oiketicinae</taxon>
        <taxon>Eumeta</taxon>
    </lineage>
</organism>
<keyword evidence="3" id="KW-1185">Reference proteome</keyword>
<dbReference type="Proteomes" id="UP000299102">
    <property type="component" value="Unassembled WGS sequence"/>
</dbReference>
<evidence type="ECO:0000256" key="1">
    <source>
        <dbReference type="SAM" id="MobiDB-lite"/>
    </source>
</evidence>
<reference evidence="2 3" key="1">
    <citation type="journal article" date="2019" name="Commun. Biol.">
        <title>The bagworm genome reveals a unique fibroin gene that provides high tensile strength.</title>
        <authorList>
            <person name="Kono N."/>
            <person name="Nakamura H."/>
            <person name="Ohtoshi R."/>
            <person name="Tomita M."/>
            <person name="Numata K."/>
            <person name="Arakawa K."/>
        </authorList>
    </citation>
    <scope>NUCLEOTIDE SEQUENCE [LARGE SCALE GENOMIC DNA]</scope>
</reference>
<dbReference type="AlphaFoldDB" id="A0A4C1ZIV8"/>
<accession>A0A4C1ZIV8</accession>
<comment type="caution">
    <text evidence="2">The sequence shown here is derived from an EMBL/GenBank/DDBJ whole genome shotgun (WGS) entry which is preliminary data.</text>
</comment>
<gene>
    <name evidence="2" type="ORF">EVAR_103481_1</name>
</gene>
<evidence type="ECO:0000313" key="2">
    <source>
        <dbReference type="EMBL" id="GBP87352.1"/>
    </source>
</evidence>
<protein>
    <submittedName>
        <fullName evidence="2">Uncharacterized protein</fullName>
    </submittedName>
</protein>
<dbReference type="EMBL" id="BGZK01001854">
    <property type="protein sequence ID" value="GBP87352.1"/>
    <property type="molecule type" value="Genomic_DNA"/>
</dbReference>
<proteinExistence type="predicted"/>
<sequence>MKKQEEVTSALRGETVATTKAKRTGSYVLRFLSRLCSLASTTVPRARDNRTSSPQRRRLLADPDQHWDGAGGYRSKPFNIL</sequence>